<evidence type="ECO:0000313" key="1">
    <source>
        <dbReference type="EMBL" id="QHU16531.1"/>
    </source>
</evidence>
<proteinExistence type="predicted"/>
<dbReference type="AlphaFoldDB" id="A0A6C0KH54"/>
<dbReference type="EMBL" id="MN740886">
    <property type="protein sequence ID" value="QHU16531.1"/>
    <property type="molecule type" value="Genomic_DNA"/>
</dbReference>
<name>A0A6C0KH54_9ZZZZ</name>
<protein>
    <submittedName>
        <fullName evidence="1">Uncharacterized protein</fullName>
    </submittedName>
</protein>
<accession>A0A6C0KH54</accession>
<reference evidence="1" key="1">
    <citation type="journal article" date="2020" name="Nature">
        <title>Giant virus diversity and host interactions through global metagenomics.</title>
        <authorList>
            <person name="Schulz F."/>
            <person name="Roux S."/>
            <person name="Paez-Espino D."/>
            <person name="Jungbluth S."/>
            <person name="Walsh D.A."/>
            <person name="Denef V.J."/>
            <person name="McMahon K.D."/>
            <person name="Konstantinidis K.T."/>
            <person name="Eloe-Fadrosh E.A."/>
            <person name="Kyrpides N.C."/>
            <person name="Woyke T."/>
        </authorList>
    </citation>
    <scope>NUCLEOTIDE SEQUENCE</scope>
    <source>
        <strain evidence="1">GVMAG-S-3300012000-53</strain>
    </source>
</reference>
<sequence>MNYPFMNAHRFKPFVNNALAKLEITDINELQIGESYLIEIKIWPLAEPEKKKLKGKLLKIFKATNMTHMICRNKFGRIFSAQLQESRVYKSPDSVYGNILREKALVHCINTIYHQTNDDNYKDYKIENTIGHYLGSGWILSDKQN</sequence>
<organism evidence="1">
    <name type="scientific">viral metagenome</name>
    <dbReference type="NCBI Taxonomy" id="1070528"/>
    <lineage>
        <taxon>unclassified sequences</taxon>
        <taxon>metagenomes</taxon>
        <taxon>organismal metagenomes</taxon>
    </lineage>
</organism>